<dbReference type="PANTHER" id="PTHR40627">
    <property type="entry name" value="INDOLE PRENYLTRANSFERASE TDIB-RELATED"/>
    <property type="match status" value="1"/>
</dbReference>
<comment type="similarity">
    <text evidence="1">Belongs to the tryptophan dimethylallyltransferase family.</text>
</comment>
<evidence type="ECO:0000313" key="5">
    <source>
        <dbReference type="Proteomes" id="UP000266234"/>
    </source>
</evidence>
<keyword evidence="2 4" id="KW-0808">Transferase</keyword>
<dbReference type="PIRSF" id="PIRSF000509">
    <property type="entry name" value="Trp_DMAT"/>
    <property type="match status" value="1"/>
</dbReference>
<feature type="binding site" evidence="3">
    <location>
        <position position="412"/>
    </location>
    <ligand>
        <name>dimethylallyl diphosphate</name>
        <dbReference type="ChEBI" id="CHEBI:57623"/>
    </ligand>
</feature>
<feature type="binding site" evidence="3">
    <location>
        <position position="263"/>
    </location>
    <ligand>
        <name>dimethylallyl diphosphate</name>
        <dbReference type="ChEBI" id="CHEBI:57623"/>
    </ligand>
</feature>
<name>A0A395S2X6_9HYPO</name>
<keyword evidence="5" id="KW-1185">Reference proteome</keyword>
<dbReference type="PANTHER" id="PTHR40627:SF4">
    <property type="entry name" value="PRENYLTRANSFERASE ASQH1-RELATED"/>
    <property type="match status" value="1"/>
</dbReference>
<feature type="binding site" evidence="3">
    <location>
        <position position="195"/>
    </location>
    <ligand>
        <name>dimethylallyl diphosphate</name>
        <dbReference type="ChEBI" id="CHEBI:57623"/>
    </ligand>
</feature>
<dbReference type="STRING" id="694270.A0A395S2X6"/>
<evidence type="ECO:0000313" key="4">
    <source>
        <dbReference type="EMBL" id="RGP66595.1"/>
    </source>
</evidence>
<reference evidence="4 5" key="1">
    <citation type="journal article" date="2018" name="PLoS Pathog.">
        <title>Evolution of structural diversity of trichothecenes, a family of toxins produced by plant pathogenic and entomopathogenic fungi.</title>
        <authorList>
            <person name="Proctor R.H."/>
            <person name="McCormick S.P."/>
            <person name="Kim H.S."/>
            <person name="Cardoza R.E."/>
            <person name="Stanley A.M."/>
            <person name="Lindo L."/>
            <person name="Kelly A."/>
            <person name="Brown D.W."/>
            <person name="Lee T."/>
            <person name="Vaughan M.M."/>
            <person name="Alexander N.J."/>
            <person name="Busman M."/>
            <person name="Gutierrez S."/>
        </authorList>
    </citation>
    <scope>NUCLEOTIDE SEQUENCE [LARGE SCALE GENOMIC DNA]</scope>
    <source>
        <strain evidence="4 5">NRRL 20695</strain>
    </source>
</reference>
<feature type="binding site" evidence="3">
    <location>
        <position position="342"/>
    </location>
    <ligand>
        <name>dimethylallyl diphosphate</name>
        <dbReference type="ChEBI" id="CHEBI:57623"/>
    </ligand>
</feature>
<dbReference type="InterPro" id="IPR012148">
    <property type="entry name" value="ABBA_DMATS-like"/>
</dbReference>
<dbReference type="CDD" id="cd13929">
    <property type="entry name" value="PT-DMATS_CymD"/>
    <property type="match status" value="1"/>
</dbReference>
<organism evidence="4 5">
    <name type="scientific">Fusarium longipes</name>
    <dbReference type="NCBI Taxonomy" id="694270"/>
    <lineage>
        <taxon>Eukaryota</taxon>
        <taxon>Fungi</taxon>
        <taxon>Dikarya</taxon>
        <taxon>Ascomycota</taxon>
        <taxon>Pezizomycotina</taxon>
        <taxon>Sordariomycetes</taxon>
        <taxon>Hypocreomycetidae</taxon>
        <taxon>Hypocreales</taxon>
        <taxon>Nectriaceae</taxon>
        <taxon>Fusarium</taxon>
    </lineage>
</organism>
<feature type="binding site" evidence="3">
    <location>
        <position position="259"/>
    </location>
    <ligand>
        <name>dimethylallyl diphosphate</name>
        <dbReference type="ChEBI" id="CHEBI:57623"/>
    </ligand>
</feature>
<accession>A0A395S2X6</accession>
<feature type="binding site" evidence="3">
    <location>
        <position position="113"/>
    </location>
    <ligand>
        <name>dimethylallyl diphosphate</name>
        <dbReference type="ChEBI" id="CHEBI:57623"/>
    </ligand>
</feature>
<dbReference type="AlphaFoldDB" id="A0A395S2X6"/>
<feature type="binding site" evidence="3">
    <location>
        <position position="98"/>
    </location>
    <ligand>
        <name>L-tryptophan</name>
        <dbReference type="ChEBI" id="CHEBI:57912"/>
    </ligand>
</feature>
<comment type="caution">
    <text evidence="4">The sequence shown here is derived from an EMBL/GenBank/DDBJ whole genome shotgun (WGS) entry which is preliminary data.</text>
</comment>
<dbReference type="SFLD" id="SFLDS00036">
    <property type="entry name" value="Aromatic_Prenyltransferase"/>
    <property type="match status" value="1"/>
</dbReference>
<dbReference type="InterPro" id="IPR017795">
    <property type="entry name" value="ABBA_NscD-like"/>
</dbReference>
<dbReference type="SFLD" id="SFLDG01162">
    <property type="entry name" value="I"/>
    <property type="match status" value="1"/>
</dbReference>
<proteinExistence type="inferred from homology"/>
<dbReference type="OrthoDB" id="3354387at2759"/>
<feature type="binding site" evidence="3">
    <location>
        <position position="261"/>
    </location>
    <ligand>
        <name>dimethylallyl diphosphate</name>
        <dbReference type="ChEBI" id="CHEBI:57623"/>
    </ligand>
</feature>
<feature type="binding site" evidence="3">
    <location>
        <position position="197"/>
    </location>
    <ligand>
        <name>dimethylallyl diphosphate</name>
        <dbReference type="ChEBI" id="CHEBI:57623"/>
    </ligand>
</feature>
<sequence>MTQGQSLQVLPSYRDGVPSAWKTLSQWLPPLSDDQDWWWKTLGQQLVILLSHADYDLHKQYEGLLFLHRWVIPEMGSRPRSSISPWKSFMTDDHSPIEYSWKWSPGTKSPEIRYAIEPISPCAGSSQDPFNQTATWTFLHNIAKVLPDLDLTWFDHLWLELLGPGTPASSKSEDVAGTSTTFIALEMLDDRLAFKAYFIPVETPELSAWEQILRAIKSLDCSNFEALDHVEDYLSHHDDGRQLHPFMLAIDCVAHGKSRLKIYARSAETSFRFVQNVMTIGGLRTGMDNALDSFFDLWKRTLDLDPNVSLEAELPAVHHTTSGTVFNFDVAPKSPIPDVKAYIPVRHYAKNDLQAALGLVGYLEDHGCGHYSEMYLRALESLAPPGCFDQTTGLQTYYAVACQGDDLSLTTYFSPQVYKELRKY</sequence>
<dbReference type="NCBIfam" id="TIGR03429">
    <property type="entry name" value="arom_pren_DMATS"/>
    <property type="match status" value="1"/>
</dbReference>
<protein>
    <submittedName>
        <fullName evidence="4">Tryptophan dimethylallyltransferase</fullName>
    </submittedName>
</protein>
<evidence type="ECO:0000256" key="3">
    <source>
        <dbReference type="PIRSR" id="PIRSR000509-1"/>
    </source>
</evidence>
<dbReference type="InterPro" id="IPR033964">
    <property type="entry name" value="ABBA"/>
</dbReference>
<dbReference type="Pfam" id="PF11991">
    <property type="entry name" value="Trp_DMAT"/>
    <property type="match status" value="1"/>
</dbReference>
<gene>
    <name evidence="4" type="ORF">FLONG3_8791</name>
</gene>
<dbReference type="GO" id="GO:0016765">
    <property type="term" value="F:transferase activity, transferring alkyl or aryl (other than methyl) groups"/>
    <property type="evidence" value="ECO:0007669"/>
    <property type="project" value="InterPro"/>
</dbReference>
<dbReference type="Proteomes" id="UP000266234">
    <property type="component" value="Unassembled WGS sequence"/>
</dbReference>
<evidence type="ECO:0000256" key="2">
    <source>
        <dbReference type="ARBA" id="ARBA00022679"/>
    </source>
</evidence>
<dbReference type="GO" id="GO:0009820">
    <property type="term" value="P:alkaloid metabolic process"/>
    <property type="evidence" value="ECO:0007669"/>
    <property type="project" value="InterPro"/>
</dbReference>
<evidence type="ECO:0000256" key="1">
    <source>
        <dbReference type="ARBA" id="ARBA00010209"/>
    </source>
</evidence>
<dbReference type="EMBL" id="PXOG01000219">
    <property type="protein sequence ID" value="RGP66595.1"/>
    <property type="molecule type" value="Genomic_DNA"/>
</dbReference>